<proteinExistence type="inferred from homology"/>
<dbReference type="Gene3D" id="3.75.10.10">
    <property type="entry name" value="L-arginine/glycine Amidinotransferase, Chain A"/>
    <property type="match status" value="1"/>
</dbReference>
<dbReference type="NCBIfam" id="TIGR03380">
    <property type="entry name" value="agmatine_aguA"/>
    <property type="match status" value="1"/>
</dbReference>
<sequence length="408" mass="44799">MHQPMLDSPIAETATPAALGFHMPAEFAPHDACWMLWPQRPDTWRYGAKPAQQAFVAVACAIAESETVFVGVNDEQYENARHQLPAHIRVVELSSNDAWMRDMGPTFLTHPDGRLAMVDWVFNAWGGLKGGLYFPWDKDKRIRTKVAEMLGIPRFEAPVVLEGGAIHVDGEGTLITTEECLLNANRNPEMGREGMETVLREYLGIDKVIWLPRGCHLDETNGHVDNLCCFVAPGQVALSWCDDAADPQAAICREALAVLESARDAKGRPLSVHKLPQPGPLTIAEDEASGLDRLDSSHPRQPGDRMAGSYVNFYIGNSVVVMPFLDPAHDEEAKAILQGLFPDKRVIGIPAREILLGGGNIHCITQQQPRGEPALSPWGQCGRRPSGATNSRPHNNKGHLPCRTTLRA</sequence>
<feature type="region of interest" description="Disordered" evidence="3">
    <location>
        <begin position="369"/>
        <end position="408"/>
    </location>
</feature>
<evidence type="ECO:0000313" key="4">
    <source>
        <dbReference type="EMBL" id="MDR5905240.1"/>
    </source>
</evidence>
<evidence type="ECO:0000256" key="3">
    <source>
        <dbReference type="SAM" id="MobiDB-lite"/>
    </source>
</evidence>
<keyword evidence="1 2" id="KW-0378">Hydrolase</keyword>
<name>A0ABU1HCQ5_9GAMM</name>
<evidence type="ECO:0000256" key="1">
    <source>
        <dbReference type="ARBA" id="ARBA00022801"/>
    </source>
</evidence>
<dbReference type="PANTHER" id="PTHR31377:SF0">
    <property type="entry name" value="AGMATINE DEIMINASE-RELATED"/>
    <property type="match status" value="1"/>
</dbReference>
<evidence type="ECO:0000256" key="2">
    <source>
        <dbReference type="HAMAP-Rule" id="MF_01841"/>
    </source>
</evidence>
<dbReference type="InterPro" id="IPR007466">
    <property type="entry name" value="Peptidyl-Arg-deiminase_porph"/>
</dbReference>
<accession>A0ABU1HCQ5</accession>
<dbReference type="EMBL" id="JARWAM010000005">
    <property type="protein sequence ID" value="MDR5905240.1"/>
    <property type="molecule type" value="Genomic_DNA"/>
</dbReference>
<gene>
    <name evidence="2 4" type="primary">aguA</name>
    <name evidence="4" type="ORF">QC821_08150</name>
</gene>
<evidence type="ECO:0000313" key="5">
    <source>
        <dbReference type="Proteomes" id="UP001251374"/>
    </source>
</evidence>
<reference evidence="4 5" key="1">
    <citation type="submission" date="2023-04" db="EMBL/GenBank/DDBJ databases">
        <title>A long-awaited taxogenomic arrangement of the family Halomonadaceae.</title>
        <authorList>
            <person name="De La Haba R."/>
            <person name="Chuvochina M."/>
            <person name="Wittouck S."/>
            <person name="Arahal D.R."/>
            <person name="Sanchez-Porro C."/>
            <person name="Hugenholtz P."/>
            <person name="Ventosa A."/>
        </authorList>
    </citation>
    <scope>NUCLEOTIDE SEQUENCE [LARGE SCALE GENOMIC DNA]</scope>
    <source>
        <strain evidence="4 5">DSM 26770</strain>
    </source>
</reference>
<dbReference type="RefSeq" id="WP_309719492.1">
    <property type="nucleotide sequence ID" value="NZ_JARWAM010000005.1"/>
</dbReference>
<dbReference type="HAMAP" id="MF_01841">
    <property type="entry name" value="Agmatine_deimin"/>
    <property type="match status" value="1"/>
</dbReference>
<dbReference type="Pfam" id="PF04371">
    <property type="entry name" value="PAD_porph"/>
    <property type="match status" value="1"/>
</dbReference>
<feature type="active site" description="Amidino-cysteine intermediate" evidence="2">
    <location>
        <position position="363"/>
    </location>
</feature>
<dbReference type="NCBIfam" id="NF010070">
    <property type="entry name" value="PRK13551.1"/>
    <property type="match status" value="1"/>
</dbReference>
<dbReference type="Proteomes" id="UP001251374">
    <property type="component" value="Unassembled WGS sequence"/>
</dbReference>
<dbReference type="GO" id="GO:0047632">
    <property type="term" value="F:agmatine deiminase activity"/>
    <property type="evidence" value="ECO:0007669"/>
    <property type="project" value="UniProtKB-EC"/>
</dbReference>
<dbReference type="SUPFAM" id="SSF55909">
    <property type="entry name" value="Pentein"/>
    <property type="match status" value="1"/>
</dbReference>
<dbReference type="InterPro" id="IPR017754">
    <property type="entry name" value="Agmatine_deiminase"/>
</dbReference>
<comment type="similarity">
    <text evidence="2">Belongs to the agmatine deiminase family.</text>
</comment>
<dbReference type="EC" id="3.5.3.12" evidence="2"/>
<comment type="catalytic activity">
    <reaction evidence="2">
        <text>agmatine + H2O = N-carbamoylputrescine + NH4(+)</text>
        <dbReference type="Rhea" id="RHEA:18037"/>
        <dbReference type="ChEBI" id="CHEBI:15377"/>
        <dbReference type="ChEBI" id="CHEBI:28938"/>
        <dbReference type="ChEBI" id="CHEBI:58145"/>
        <dbReference type="ChEBI" id="CHEBI:58318"/>
        <dbReference type="EC" id="3.5.3.12"/>
    </reaction>
</comment>
<keyword evidence="5" id="KW-1185">Reference proteome</keyword>
<dbReference type="PANTHER" id="PTHR31377">
    <property type="entry name" value="AGMATINE DEIMINASE-RELATED"/>
    <property type="match status" value="1"/>
</dbReference>
<protein>
    <recommendedName>
        <fullName evidence="2">Putative agmatine deiminase</fullName>
        <ecNumber evidence="2">3.5.3.12</ecNumber>
    </recommendedName>
    <alternativeName>
        <fullName evidence="2">Agmatine iminohydrolase</fullName>
    </alternativeName>
</protein>
<organism evidence="4 5">
    <name type="scientific">Franzmannia qiaohouensis</name>
    <dbReference type="NCBI Taxonomy" id="1329370"/>
    <lineage>
        <taxon>Bacteria</taxon>
        <taxon>Pseudomonadati</taxon>
        <taxon>Pseudomonadota</taxon>
        <taxon>Gammaproteobacteria</taxon>
        <taxon>Oceanospirillales</taxon>
        <taxon>Halomonadaceae</taxon>
        <taxon>Franzmannia</taxon>
    </lineage>
</organism>
<comment type="caution">
    <text evidence="4">The sequence shown here is derived from an EMBL/GenBank/DDBJ whole genome shotgun (WGS) entry which is preliminary data.</text>
</comment>